<evidence type="ECO:0000256" key="2">
    <source>
        <dbReference type="ARBA" id="ARBA00007524"/>
    </source>
</evidence>
<feature type="transmembrane region" description="Helical" evidence="6">
    <location>
        <begin position="74"/>
        <end position="94"/>
    </location>
</feature>
<keyword evidence="5 6" id="KW-0472">Membrane</keyword>
<keyword evidence="3 6" id="KW-0812">Transmembrane</keyword>
<evidence type="ECO:0000256" key="3">
    <source>
        <dbReference type="ARBA" id="ARBA00022692"/>
    </source>
</evidence>
<dbReference type="PANTHER" id="PTHR10057:SF0">
    <property type="entry name" value="TRANSLOCATOR PROTEIN"/>
    <property type="match status" value="1"/>
</dbReference>
<dbReference type="CDD" id="cd15904">
    <property type="entry name" value="TSPO_MBR"/>
    <property type="match status" value="1"/>
</dbReference>
<comment type="similarity">
    <text evidence="2">Belongs to the TspO/BZRP family.</text>
</comment>
<dbReference type="InterPro" id="IPR038330">
    <property type="entry name" value="TspO/MBR-related_sf"/>
</dbReference>
<evidence type="ECO:0000256" key="4">
    <source>
        <dbReference type="ARBA" id="ARBA00022989"/>
    </source>
</evidence>
<evidence type="ECO:0000313" key="8">
    <source>
        <dbReference type="Proteomes" id="UP001500665"/>
    </source>
</evidence>
<dbReference type="PIRSF" id="PIRSF005859">
    <property type="entry name" value="PBR"/>
    <property type="match status" value="1"/>
</dbReference>
<dbReference type="Gene3D" id="1.20.1260.100">
    <property type="entry name" value="TspO/MBR protein"/>
    <property type="match status" value="1"/>
</dbReference>
<feature type="transmembrane region" description="Helical" evidence="6">
    <location>
        <begin position="129"/>
        <end position="148"/>
    </location>
</feature>
<comment type="caution">
    <text evidence="7">The sequence shown here is derived from an EMBL/GenBank/DDBJ whole genome shotgun (WGS) entry which is preliminary data.</text>
</comment>
<proteinExistence type="inferred from homology"/>
<organism evidence="7 8">
    <name type="scientific">Actinocorallia libanotica</name>
    <dbReference type="NCBI Taxonomy" id="46162"/>
    <lineage>
        <taxon>Bacteria</taxon>
        <taxon>Bacillati</taxon>
        <taxon>Actinomycetota</taxon>
        <taxon>Actinomycetes</taxon>
        <taxon>Streptosporangiales</taxon>
        <taxon>Thermomonosporaceae</taxon>
        <taxon>Actinocorallia</taxon>
    </lineage>
</organism>
<dbReference type="Pfam" id="PF03073">
    <property type="entry name" value="TspO_MBR"/>
    <property type="match status" value="1"/>
</dbReference>
<comment type="subcellular location">
    <subcellularLocation>
        <location evidence="1">Membrane</location>
        <topology evidence="1">Multi-pass membrane protein</topology>
    </subcellularLocation>
</comment>
<evidence type="ECO:0000313" key="7">
    <source>
        <dbReference type="EMBL" id="GAA0951643.1"/>
    </source>
</evidence>
<dbReference type="PANTHER" id="PTHR10057">
    <property type="entry name" value="PERIPHERAL-TYPE BENZODIAZEPINE RECEPTOR"/>
    <property type="match status" value="1"/>
</dbReference>
<keyword evidence="4 6" id="KW-1133">Transmembrane helix</keyword>
<feature type="transmembrane region" description="Helical" evidence="6">
    <location>
        <begin position="45"/>
        <end position="62"/>
    </location>
</feature>
<accession>A0ABN1R6L8</accession>
<dbReference type="EMBL" id="BAAAHH010000011">
    <property type="protein sequence ID" value="GAA0951643.1"/>
    <property type="molecule type" value="Genomic_DNA"/>
</dbReference>
<reference evidence="7 8" key="1">
    <citation type="journal article" date="2019" name="Int. J. Syst. Evol. Microbiol.">
        <title>The Global Catalogue of Microorganisms (GCM) 10K type strain sequencing project: providing services to taxonomists for standard genome sequencing and annotation.</title>
        <authorList>
            <consortium name="The Broad Institute Genomics Platform"/>
            <consortium name="The Broad Institute Genome Sequencing Center for Infectious Disease"/>
            <person name="Wu L."/>
            <person name="Ma J."/>
        </authorList>
    </citation>
    <scope>NUCLEOTIDE SEQUENCE [LARGE SCALE GENOMIC DNA]</scope>
    <source>
        <strain evidence="7 8">JCM 10696</strain>
    </source>
</reference>
<dbReference type="Proteomes" id="UP001500665">
    <property type="component" value="Unassembled WGS sequence"/>
</dbReference>
<gene>
    <name evidence="7" type="ORF">GCM10009550_31500</name>
</gene>
<evidence type="ECO:0000256" key="1">
    <source>
        <dbReference type="ARBA" id="ARBA00004141"/>
    </source>
</evidence>
<evidence type="ECO:0000256" key="5">
    <source>
        <dbReference type="ARBA" id="ARBA00023136"/>
    </source>
</evidence>
<keyword evidence="8" id="KW-1185">Reference proteome</keyword>
<name>A0ABN1R6L8_9ACTN</name>
<protein>
    <submittedName>
        <fullName evidence="7">Tryptophan-rich sensory protein</fullName>
    </submittedName>
</protein>
<evidence type="ECO:0000256" key="6">
    <source>
        <dbReference type="SAM" id="Phobius"/>
    </source>
</evidence>
<sequence length="151" mass="16210">MNTLLKTSAAVGVAAGAGALATDAESDWYRRLEKPSWQPPPQAFGIVWPVLYGLIAYSSGRAMDRAPADERRGVAQALGINLALNTGWSVLFFAAKKPRAALGEIVALNLSNALLVSRAWRADRRAGMLLLPYAAWTAFATVLTGTIVRRN</sequence>
<dbReference type="InterPro" id="IPR004307">
    <property type="entry name" value="TspO_MBR"/>
</dbReference>